<feature type="compositionally biased region" description="Polar residues" evidence="1">
    <location>
        <begin position="103"/>
        <end position="118"/>
    </location>
</feature>
<dbReference type="Proteomes" id="UP000789508">
    <property type="component" value="Unassembled WGS sequence"/>
</dbReference>
<dbReference type="EMBL" id="CAJVPS010001334">
    <property type="protein sequence ID" value="CAG8534088.1"/>
    <property type="molecule type" value="Genomic_DNA"/>
</dbReference>
<proteinExistence type="predicted"/>
<feature type="region of interest" description="Disordered" evidence="1">
    <location>
        <begin position="1"/>
        <end position="20"/>
    </location>
</feature>
<evidence type="ECO:0000256" key="1">
    <source>
        <dbReference type="SAM" id="MobiDB-lite"/>
    </source>
</evidence>
<dbReference type="AlphaFoldDB" id="A0A9N9FHK3"/>
<organism evidence="2 3">
    <name type="scientific">Ambispora leptoticha</name>
    <dbReference type="NCBI Taxonomy" id="144679"/>
    <lineage>
        <taxon>Eukaryota</taxon>
        <taxon>Fungi</taxon>
        <taxon>Fungi incertae sedis</taxon>
        <taxon>Mucoromycota</taxon>
        <taxon>Glomeromycotina</taxon>
        <taxon>Glomeromycetes</taxon>
        <taxon>Archaeosporales</taxon>
        <taxon>Ambisporaceae</taxon>
        <taxon>Ambispora</taxon>
    </lineage>
</organism>
<evidence type="ECO:0000313" key="3">
    <source>
        <dbReference type="Proteomes" id="UP000789508"/>
    </source>
</evidence>
<name>A0A9N9FHK3_9GLOM</name>
<sequence length="118" mass="13576">MELNAEKQPELPQQQNETCSFPFESDNFSNYLCENPLFNFNEQLDNKETDKEKCIITTLTPTNTIAEDENLQSILNVQDFGNITANMLKIFDSLEQDRESGTEDNQSQDVFENLNNIS</sequence>
<feature type="region of interest" description="Disordered" evidence="1">
    <location>
        <begin position="96"/>
        <end position="118"/>
    </location>
</feature>
<keyword evidence="3" id="KW-1185">Reference proteome</keyword>
<evidence type="ECO:0000313" key="2">
    <source>
        <dbReference type="EMBL" id="CAG8534088.1"/>
    </source>
</evidence>
<comment type="caution">
    <text evidence="2">The sequence shown here is derived from an EMBL/GenBank/DDBJ whole genome shotgun (WGS) entry which is preliminary data.</text>
</comment>
<dbReference type="OrthoDB" id="10484817at2759"/>
<gene>
    <name evidence="2" type="ORF">ALEPTO_LOCUS5084</name>
</gene>
<accession>A0A9N9FHK3</accession>
<reference evidence="2" key="1">
    <citation type="submission" date="2021-06" db="EMBL/GenBank/DDBJ databases">
        <authorList>
            <person name="Kallberg Y."/>
            <person name="Tangrot J."/>
            <person name="Rosling A."/>
        </authorList>
    </citation>
    <scope>NUCLEOTIDE SEQUENCE</scope>
    <source>
        <strain evidence="2">FL130A</strain>
    </source>
</reference>
<protein>
    <submittedName>
        <fullName evidence="2">7317_t:CDS:1</fullName>
    </submittedName>
</protein>